<reference evidence="1 2" key="1">
    <citation type="submission" date="2019-02" db="EMBL/GenBank/DDBJ databases">
        <title>Deep-cultivation of Planctomycetes and their phenomic and genomic characterization uncovers novel biology.</title>
        <authorList>
            <person name="Wiegand S."/>
            <person name="Jogler M."/>
            <person name="Boedeker C."/>
            <person name="Pinto D."/>
            <person name="Vollmers J."/>
            <person name="Rivas-Marin E."/>
            <person name="Kohn T."/>
            <person name="Peeters S.H."/>
            <person name="Heuer A."/>
            <person name="Rast P."/>
            <person name="Oberbeckmann S."/>
            <person name="Bunk B."/>
            <person name="Jeske O."/>
            <person name="Meyerdierks A."/>
            <person name="Storesund J.E."/>
            <person name="Kallscheuer N."/>
            <person name="Luecker S."/>
            <person name="Lage O.M."/>
            <person name="Pohl T."/>
            <person name="Merkel B.J."/>
            <person name="Hornburger P."/>
            <person name="Mueller R.-W."/>
            <person name="Bruemmer F."/>
            <person name="Labrenz M."/>
            <person name="Spormann A.M."/>
            <person name="Op Den Camp H."/>
            <person name="Overmann J."/>
            <person name="Amann R."/>
            <person name="Jetten M.S.M."/>
            <person name="Mascher T."/>
            <person name="Medema M.H."/>
            <person name="Devos D.P."/>
            <person name="Kaster A.-K."/>
            <person name="Ovreas L."/>
            <person name="Rohde M."/>
            <person name="Galperin M.Y."/>
            <person name="Jogler C."/>
        </authorList>
    </citation>
    <scope>NUCLEOTIDE SEQUENCE [LARGE SCALE GENOMIC DNA]</scope>
    <source>
        <strain evidence="1 2">CA13</strain>
    </source>
</reference>
<sequence length="80" mass="8444">MTADYIQLDGAGVGFLEQFDNTFDNRGFLGSSVDLGPGWAYGLAAPFRLMKGYQSEGGILSPLIIKPSAGFRAATPTRAA</sequence>
<proteinExistence type="predicted"/>
<dbReference type="Proteomes" id="UP000315010">
    <property type="component" value="Unassembled WGS sequence"/>
</dbReference>
<dbReference type="EMBL" id="SJPJ01000001">
    <property type="protein sequence ID" value="TWT85029.1"/>
    <property type="molecule type" value="Genomic_DNA"/>
</dbReference>
<protein>
    <submittedName>
        <fullName evidence="1">Arylsulfatase</fullName>
        <ecNumber evidence="1">3.1.6.1</ecNumber>
    </submittedName>
</protein>
<organism evidence="1 2">
    <name type="scientific">Novipirellula herctigrandis</name>
    <dbReference type="NCBI Taxonomy" id="2527986"/>
    <lineage>
        <taxon>Bacteria</taxon>
        <taxon>Pseudomonadati</taxon>
        <taxon>Planctomycetota</taxon>
        <taxon>Planctomycetia</taxon>
        <taxon>Pirellulales</taxon>
        <taxon>Pirellulaceae</taxon>
        <taxon>Novipirellula</taxon>
    </lineage>
</organism>
<dbReference type="SUPFAM" id="SSF53649">
    <property type="entry name" value="Alkaline phosphatase-like"/>
    <property type="match status" value="1"/>
</dbReference>
<dbReference type="EC" id="3.1.6.1" evidence="1"/>
<gene>
    <name evidence="1" type="primary">atsA_158</name>
    <name evidence="1" type="ORF">CA13_65110</name>
</gene>
<dbReference type="RefSeq" id="WP_146403014.1">
    <property type="nucleotide sequence ID" value="NZ_SJPJ01000001.1"/>
</dbReference>
<name>A0A5C5ZC84_9BACT</name>
<keyword evidence="2" id="KW-1185">Reference proteome</keyword>
<evidence type="ECO:0000313" key="2">
    <source>
        <dbReference type="Proteomes" id="UP000315010"/>
    </source>
</evidence>
<accession>A0A5C5ZC84</accession>
<dbReference type="InterPro" id="IPR017850">
    <property type="entry name" value="Alkaline_phosphatase_core_sf"/>
</dbReference>
<comment type="caution">
    <text evidence="1">The sequence shown here is derived from an EMBL/GenBank/DDBJ whole genome shotgun (WGS) entry which is preliminary data.</text>
</comment>
<keyword evidence="1" id="KW-0378">Hydrolase</keyword>
<dbReference type="GO" id="GO:0004065">
    <property type="term" value="F:arylsulfatase activity"/>
    <property type="evidence" value="ECO:0007669"/>
    <property type="project" value="UniProtKB-EC"/>
</dbReference>
<evidence type="ECO:0000313" key="1">
    <source>
        <dbReference type="EMBL" id="TWT85029.1"/>
    </source>
</evidence>
<dbReference type="AlphaFoldDB" id="A0A5C5ZC84"/>